<evidence type="ECO:0000256" key="3">
    <source>
        <dbReference type="ARBA" id="ARBA00022723"/>
    </source>
</evidence>
<evidence type="ECO:0000256" key="4">
    <source>
        <dbReference type="ARBA" id="ARBA00022759"/>
    </source>
</evidence>
<evidence type="ECO:0000256" key="1">
    <source>
        <dbReference type="ARBA" id="ARBA00010875"/>
    </source>
</evidence>
<sequence length="141" mass="17038">MINYNYEVDFLLDNEVDYTKWIEAVIKSENKELNEINYIFCNDDYLLEINKQYLEHDYYTDIISFDYTEEDVVSGDIFISIERVKENAIDLNTPFDEELKRVIIHGVLHYCGYKDKSAKEEEMMRLKEDEKIKMFHVKHDI</sequence>
<dbReference type="HAMAP" id="MF_00009">
    <property type="entry name" value="Endoribonucl_YbeY"/>
    <property type="match status" value="1"/>
</dbReference>
<dbReference type="Gene3D" id="3.40.390.30">
    <property type="entry name" value="Metalloproteases ('zincins'), catalytic domain"/>
    <property type="match status" value="1"/>
</dbReference>
<dbReference type="Proteomes" id="UP000238180">
    <property type="component" value="Unassembled WGS sequence"/>
</dbReference>
<comment type="subcellular location">
    <subcellularLocation>
        <location evidence="7">Cytoplasm</location>
    </subcellularLocation>
</comment>
<keyword evidence="7" id="KW-0698">rRNA processing</keyword>
<dbReference type="EMBL" id="OLKH01000052">
    <property type="protein sequence ID" value="SPE76349.1"/>
    <property type="molecule type" value="Genomic_DNA"/>
</dbReference>
<keyword evidence="2 7" id="KW-0540">Nuclease</keyword>
<dbReference type="GO" id="GO:0005737">
    <property type="term" value="C:cytoplasm"/>
    <property type="evidence" value="ECO:0007669"/>
    <property type="project" value="UniProtKB-SubCell"/>
</dbReference>
<feature type="binding site" evidence="7">
    <location>
        <position position="109"/>
    </location>
    <ligand>
        <name>Zn(2+)</name>
        <dbReference type="ChEBI" id="CHEBI:29105"/>
        <note>catalytic</note>
    </ligand>
</feature>
<evidence type="ECO:0000313" key="9">
    <source>
        <dbReference type="Proteomes" id="UP000238180"/>
    </source>
</evidence>
<reference evidence="8 9" key="1">
    <citation type="submission" date="2018-02" db="EMBL/GenBank/DDBJ databases">
        <authorList>
            <person name="Cohen D.B."/>
            <person name="Kent A.D."/>
        </authorList>
    </citation>
    <scope>NUCLEOTIDE SEQUENCE [LARGE SCALE GENOMIC DNA]</scope>
    <source>
        <strain evidence="8">CIP109753</strain>
    </source>
</reference>
<comment type="cofactor">
    <cofactor evidence="7">
        <name>Zn(2+)</name>
        <dbReference type="ChEBI" id="CHEBI:29105"/>
    </cofactor>
    <text evidence="7">Binds 1 zinc ion.</text>
</comment>
<evidence type="ECO:0000256" key="7">
    <source>
        <dbReference type="HAMAP-Rule" id="MF_00009"/>
    </source>
</evidence>
<protein>
    <recommendedName>
        <fullName evidence="7">Endoribonuclease YbeY</fullName>
        <ecNumber evidence="7">3.1.-.-</ecNumber>
    </recommendedName>
</protein>
<keyword evidence="5 7" id="KW-0378">Hydrolase</keyword>
<dbReference type="AlphaFoldDB" id="A0A2N9P7N3"/>
<dbReference type="NCBIfam" id="TIGR00043">
    <property type="entry name" value="rRNA maturation RNase YbeY"/>
    <property type="match status" value="1"/>
</dbReference>
<dbReference type="EC" id="3.1.-.-" evidence="7"/>
<evidence type="ECO:0000256" key="6">
    <source>
        <dbReference type="ARBA" id="ARBA00022833"/>
    </source>
</evidence>
<dbReference type="SUPFAM" id="SSF55486">
    <property type="entry name" value="Metalloproteases ('zincins'), catalytic domain"/>
    <property type="match status" value="1"/>
</dbReference>
<name>A0A2N9P7N3_9FLAO</name>
<dbReference type="GO" id="GO:0004521">
    <property type="term" value="F:RNA endonuclease activity"/>
    <property type="evidence" value="ECO:0007669"/>
    <property type="project" value="UniProtKB-UniRule"/>
</dbReference>
<dbReference type="InterPro" id="IPR002036">
    <property type="entry name" value="YbeY"/>
</dbReference>
<dbReference type="PANTHER" id="PTHR46986:SF1">
    <property type="entry name" value="ENDORIBONUCLEASE YBEY, CHLOROPLASTIC"/>
    <property type="match status" value="1"/>
</dbReference>
<dbReference type="PANTHER" id="PTHR46986">
    <property type="entry name" value="ENDORIBONUCLEASE YBEY, CHLOROPLASTIC"/>
    <property type="match status" value="1"/>
</dbReference>
<feature type="binding site" evidence="7">
    <location>
        <position position="115"/>
    </location>
    <ligand>
        <name>Zn(2+)</name>
        <dbReference type="ChEBI" id="CHEBI:29105"/>
        <note>catalytic</note>
    </ligand>
</feature>
<accession>A0A2N9P7N3</accession>
<dbReference type="Pfam" id="PF02130">
    <property type="entry name" value="YbeY"/>
    <property type="match status" value="1"/>
</dbReference>
<comment type="similarity">
    <text evidence="1 7">Belongs to the endoribonuclease YbeY family.</text>
</comment>
<dbReference type="GO" id="GO:0004222">
    <property type="term" value="F:metalloendopeptidase activity"/>
    <property type="evidence" value="ECO:0007669"/>
    <property type="project" value="InterPro"/>
</dbReference>
<dbReference type="InterPro" id="IPR023091">
    <property type="entry name" value="MetalPrtase_cat_dom_sf_prd"/>
</dbReference>
<keyword evidence="4 7" id="KW-0255">Endonuclease</keyword>
<dbReference type="RefSeq" id="WP_105195360.1">
    <property type="nucleotide sequence ID" value="NZ_OLKH01000052.1"/>
</dbReference>
<keyword evidence="7" id="KW-0963">Cytoplasm</keyword>
<evidence type="ECO:0000256" key="2">
    <source>
        <dbReference type="ARBA" id="ARBA00022722"/>
    </source>
</evidence>
<gene>
    <name evidence="7 8" type="primary">ybeY</name>
    <name evidence="8" type="ORF">FLACOL_00328</name>
</gene>
<evidence type="ECO:0000313" key="8">
    <source>
        <dbReference type="EMBL" id="SPE76349.1"/>
    </source>
</evidence>
<evidence type="ECO:0000256" key="5">
    <source>
        <dbReference type="ARBA" id="ARBA00022801"/>
    </source>
</evidence>
<organism evidence="8 9">
    <name type="scientific">Flavobacterium columnare</name>
    <dbReference type="NCBI Taxonomy" id="996"/>
    <lineage>
        <taxon>Bacteria</taxon>
        <taxon>Pseudomonadati</taxon>
        <taxon>Bacteroidota</taxon>
        <taxon>Flavobacteriia</taxon>
        <taxon>Flavobacteriales</taxon>
        <taxon>Flavobacteriaceae</taxon>
        <taxon>Flavobacterium</taxon>
    </lineage>
</organism>
<comment type="function">
    <text evidence="7">Single strand-specific metallo-endoribonuclease involved in late-stage 70S ribosome quality control and in maturation of the 3' terminus of the 16S rRNA.</text>
</comment>
<feature type="binding site" evidence="7">
    <location>
        <position position="105"/>
    </location>
    <ligand>
        <name>Zn(2+)</name>
        <dbReference type="ChEBI" id="CHEBI:29105"/>
        <note>catalytic</note>
    </ligand>
</feature>
<keyword evidence="7" id="KW-0690">Ribosome biogenesis</keyword>
<proteinExistence type="inferred from homology"/>
<dbReference type="GO" id="GO:0008270">
    <property type="term" value="F:zinc ion binding"/>
    <property type="evidence" value="ECO:0007669"/>
    <property type="project" value="UniProtKB-UniRule"/>
</dbReference>
<keyword evidence="6 7" id="KW-0862">Zinc</keyword>
<dbReference type="GO" id="GO:0006364">
    <property type="term" value="P:rRNA processing"/>
    <property type="evidence" value="ECO:0007669"/>
    <property type="project" value="UniProtKB-UniRule"/>
</dbReference>
<keyword evidence="3 7" id="KW-0479">Metal-binding</keyword>